<dbReference type="Proteomes" id="UP001171111">
    <property type="component" value="Unassembled WGS sequence"/>
</dbReference>
<dbReference type="InterPro" id="IPR037925">
    <property type="entry name" value="FlgE/F/G-like"/>
</dbReference>
<dbReference type="NCBIfam" id="TIGR03506">
    <property type="entry name" value="FlgEFG_subfam"/>
    <property type="match status" value="1"/>
</dbReference>
<evidence type="ECO:0000259" key="6">
    <source>
        <dbReference type="Pfam" id="PF06429"/>
    </source>
</evidence>
<comment type="similarity">
    <text evidence="2 4">Belongs to the flagella basal body rod proteins family.</text>
</comment>
<evidence type="ECO:0000313" key="8">
    <source>
        <dbReference type="EMBL" id="MDO2409845.1"/>
    </source>
</evidence>
<dbReference type="RefSeq" id="WP_302244621.1">
    <property type="nucleotide sequence ID" value="NZ_JAULJQ010000008.1"/>
</dbReference>
<gene>
    <name evidence="8" type="ORF">Q2362_07005</name>
</gene>
<evidence type="ECO:0000256" key="4">
    <source>
        <dbReference type="RuleBase" id="RU362116"/>
    </source>
</evidence>
<evidence type="ECO:0000256" key="3">
    <source>
        <dbReference type="ARBA" id="ARBA00023143"/>
    </source>
</evidence>
<reference evidence="8 9" key="1">
    <citation type="submission" date="2023-06" db="EMBL/GenBank/DDBJ databases">
        <title>Campylobacter magnum sp. nov., isolated from cecal contents of domestic pigs (Sus scrofa domesticus).</title>
        <authorList>
            <person name="Papic B."/>
            <person name="Gruntar I."/>
        </authorList>
    </citation>
    <scope>NUCLEOTIDE SEQUENCE [LARGE SCALE GENOMIC DNA]</scope>
    <source>
        <strain evidence="9">34484-21</strain>
    </source>
</reference>
<evidence type="ECO:0000256" key="2">
    <source>
        <dbReference type="ARBA" id="ARBA00009677"/>
    </source>
</evidence>
<feature type="domain" description="Flagellar basal-body/hook protein C-terminal" evidence="6">
    <location>
        <begin position="495"/>
        <end position="539"/>
    </location>
</feature>
<keyword evidence="9" id="KW-1185">Reference proteome</keyword>
<dbReference type="SUPFAM" id="SSF117143">
    <property type="entry name" value="Flagellar hook protein flgE"/>
    <property type="match status" value="1"/>
</dbReference>
<feature type="domain" description="Flagellar basal body rod protein N-terminal" evidence="5">
    <location>
        <begin position="5"/>
        <end position="35"/>
    </location>
</feature>
<dbReference type="Pfam" id="PF06429">
    <property type="entry name" value="Flg_bbr_C"/>
    <property type="match status" value="1"/>
</dbReference>
<name>A0ABT8T8Q0_9BACT</name>
<feature type="domain" description="Flagellar hook protein FlgE/F/G-like D1" evidence="7">
    <location>
        <begin position="89"/>
        <end position="163"/>
    </location>
</feature>
<sequence>MMTALYNGVSGIKTNSIGIDVTGNNIANANTVGFKNSQAEFKDLFYQTAAAMSQNPVTSSLGLGTTMATTALDMKQGSFQNTDNAFDYAIGGDGYFAVQKGGSTYYTRAGQFLLDVNRDMINTSGFYLLGTTAALNEASYSAAALKKLGSQDTQALTLEPTSNIEFSQTINKITLPTNLYIPPEPTTSVKFRGNLTTEQEYLQQDIELNMINAELSISEDGKANLKGTVTDTMELEKYTAGTLVNITFANEAGNMLKAQAKVQDDGSYELNDFDVSTLADGGGGYESLQTSATTQGLVAQPSTAKFVAGLHGASGFENTLTINLERELPNPADGANWLMNASITDPDGNVLSQTSGVLSFNGFGALTGNTLGPLSNEGAPVNIDFGSLYNPDVPNSGFDGIVMSERASGIDSQQKDGHADGLFKAYATSEDGTILAVFDNGMQAAVARVPLFHFQNDQGLFSEGGVYFSPTDNSGEAFMYAKEDGTPYNGSVIKSYMLENSNVSLEREMTMLIVQQRAYEASAKSISTSDQMLQRAINMKNG</sequence>
<dbReference type="EMBL" id="JAULJQ010000008">
    <property type="protein sequence ID" value="MDO2409845.1"/>
    <property type="molecule type" value="Genomic_DNA"/>
</dbReference>
<proteinExistence type="inferred from homology"/>
<dbReference type="PROSITE" id="PS00588">
    <property type="entry name" value="FLAGELLA_BB_ROD"/>
    <property type="match status" value="1"/>
</dbReference>
<protein>
    <submittedName>
        <fullName evidence="8">Flagellar hook-basal body complex protein</fullName>
    </submittedName>
</protein>
<keyword evidence="3 4" id="KW-0975">Bacterial flagellum</keyword>
<comment type="subcellular location">
    <subcellularLocation>
        <location evidence="1 4">Bacterial flagellum basal body</location>
    </subcellularLocation>
</comment>
<keyword evidence="8" id="KW-0282">Flagellum</keyword>
<dbReference type="InterPro" id="IPR020013">
    <property type="entry name" value="Flagellar_FlgE/F/G"/>
</dbReference>
<dbReference type="Pfam" id="PF00460">
    <property type="entry name" value="Flg_bb_rod"/>
    <property type="match status" value="1"/>
</dbReference>
<evidence type="ECO:0000259" key="5">
    <source>
        <dbReference type="Pfam" id="PF00460"/>
    </source>
</evidence>
<dbReference type="InterPro" id="IPR053967">
    <property type="entry name" value="LlgE_F_G-like_D1"/>
</dbReference>
<dbReference type="PANTHER" id="PTHR30435:SF19">
    <property type="entry name" value="FLAGELLAR BASAL-BODY ROD PROTEIN FLGG"/>
    <property type="match status" value="1"/>
</dbReference>
<evidence type="ECO:0000256" key="1">
    <source>
        <dbReference type="ARBA" id="ARBA00004117"/>
    </source>
</evidence>
<comment type="caution">
    <text evidence="8">The sequence shown here is derived from an EMBL/GenBank/DDBJ whole genome shotgun (WGS) entry which is preliminary data.</text>
</comment>
<dbReference type="InterPro" id="IPR010930">
    <property type="entry name" value="Flg_bb/hook_C_dom"/>
</dbReference>
<accession>A0ABT8T8Q0</accession>
<keyword evidence="8" id="KW-0969">Cilium</keyword>
<dbReference type="InterPro" id="IPR001444">
    <property type="entry name" value="Flag_bb_rod_N"/>
</dbReference>
<dbReference type="InterPro" id="IPR019776">
    <property type="entry name" value="Flagellar_basal_body_rod_CS"/>
</dbReference>
<keyword evidence="8" id="KW-0966">Cell projection</keyword>
<dbReference type="Pfam" id="PF22692">
    <property type="entry name" value="LlgE_F_G_D1"/>
    <property type="match status" value="1"/>
</dbReference>
<evidence type="ECO:0000259" key="7">
    <source>
        <dbReference type="Pfam" id="PF22692"/>
    </source>
</evidence>
<evidence type="ECO:0000313" key="9">
    <source>
        <dbReference type="Proteomes" id="UP001171111"/>
    </source>
</evidence>
<organism evidence="8 9">
    <name type="scientific">Campylobacter magnus</name>
    <dbReference type="NCBI Taxonomy" id="3026462"/>
    <lineage>
        <taxon>Bacteria</taxon>
        <taxon>Pseudomonadati</taxon>
        <taxon>Campylobacterota</taxon>
        <taxon>Epsilonproteobacteria</taxon>
        <taxon>Campylobacterales</taxon>
        <taxon>Campylobacteraceae</taxon>
        <taxon>Campylobacter</taxon>
    </lineage>
</organism>
<dbReference type="PANTHER" id="PTHR30435">
    <property type="entry name" value="FLAGELLAR PROTEIN"/>
    <property type="match status" value="1"/>
</dbReference>